<proteinExistence type="predicted"/>
<dbReference type="RefSeq" id="WP_251493729.1">
    <property type="nucleotide sequence ID" value="NZ_CAJSLV010000069.1"/>
</dbReference>
<keyword evidence="3" id="KW-1185">Reference proteome</keyword>
<gene>
    <name evidence="2" type="ORF">SCOCK_390019</name>
</gene>
<dbReference type="PROSITE" id="PS51257">
    <property type="entry name" value="PROKAR_LIPOPROTEIN"/>
    <property type="match status" value="1"/>
</dbReference>
<evidence type="ECO:0008006" key="4">
    <source>
        <dbReference type="Google" id="ProtNLM"/>
    </source>
</evidence>
<dbReference type="AlphaFoldDB" id="A0A9W4DY51"/>
<accession>A0A9W4DY51</accession>
<evidence type="ECO:0000313" key="3">
    <source>
        <dbReference type="Proteomes" id="UP001152519"/>
    </source>
</evidence>
<protein>
    <recommendedName>
        <fullName evidence="4">Lipoprotein</fullName>
    </recommendedName>
</protein>
<organism evidence="2 3">
    <name type="scientific">Actinacidiphila cocklensis</name>
    <dbReference type="NCBI Taxonomy" id="887465"/>
    <lineage>
        <taxon>Bacteria</taxon>
        <taxon>Bacillati</taxon>
        <taxon>Actinomycetota</taxon>
        <taxon>Actinomycetes</taxon>
        <taxon>Kitasatosporales</taxon>
        <taxon>Streptomycetaceae</taxon>
        <taxon>Actinacidiphila</taxon>
    </lineage>
</organism>
<evidence type="ECO:0000256" key="1">
    <source>
        <dbReference type="SAM" id="SignalP"/>
    </source>
</evidence>
<sequence length="251" mass="26096">MYHGRRTATAVLVAVASAPLLSGCLGLGGDPDSGTNGVAKLPAATIEQKAGAAAQAAPTVRLTGTVVSNGQTYRLDMRLRADGGVGEVTTKGDTFQLLRVGDDLYLKAGADFYGSGDDKDSQDAAAKLNGKYVKVPPGDPAYKQFSGFTDKKVLLADLFVLDGTVDVGEHRKVGTTRTIELTGSKGGTLDVSLKGAPYPLRYQRAGNAGTLTLVDWGEDFTLKAPAKSEVVDYGKTVGATPAPSPTHKTHK</sequence>
<keyword evidence="1" id="KW-0732">Signal</keyword>
<dbReference type="Proteomes" id="UP001152519">
    <property type="component" value="Unassembled WGS sequence"/>
</dbReference>
<evidence type="ECO:0000313" key="2">
    <source>
        <dbReference type="EMBL" id="CAG6396018.1"/>
    </source>
</evidence>
<feature type="signal peptide" evidence="1">
    <location>
        <begin position="1"/>
        <end position="22"/>
    </location>
</feature>
<dbReference type="EMBL" id="CAJSLV010000069">
    <property type="protein sequence ID" value="CAG6396018.1"/>
    <property type="molecule type" value="Genomic_DNA"/>
</dbReference>
<comment type="caution">
    <text evidence="2">The sequence shown here is derived from an EMBL/GenBank/DDBJ whole genome shotgun (WGS) entry which is preliminary data.</text>
</comment>
<reference evidence="2" key="1">
    <citation type="submission" date="2021-05" db="EMBL/GenBank/DDBJ databases">
        <authorList>
            <person name="Arsene-Ploetze F."/>
        </authorList>
    </citation>
    <scope>NUCLEOTIDE SEQUENCE</scope>
    <source>
        <strain evidence="2">DSM 42138</strain>
    </source>
</reference>
<name>A0A9W4DY51_9ACTN</name>
<feature type="chain" id="PRO_5040992357" description="Lipoprotein" evidence="1">
    <location>
        <begin position="23"/>
        <end position="251"/>
    </location>
</feature>